<dbReference type="AlphaFoldDB" id="A0AAV8ZTA1"/>
<keyword evidence="1" id="KW-0802">TPR repeat</keyword>
<evidence type="ECO:0000256" key="2">
    <source>
        <dbReference type="SAM" id="MobiDB-lite"/>
    </source>
</evidence>
<dbReference type="Gene3D" id="1.20.1280.50">
    <property type="match status" value="1"/>
</dbReference>
<evidence type="ECO:0000313" key="5">
    <source>
        <dbReference type="Proteomes" id="UP001162156"/>
    </source>
</evidence>
<dbReference type="Pfam" id="PF12937">
    <property type="entry name" value="F-box-like"/>
    <property type="match status" value="1"/>
</dbReference>
<feature type="repeat" description="TPR" evidence="1">
    <location>
        <begin position="82"/>
        <end position="115"/>
    </location>
</feature>
<feature type="domain" description="F-box" evidence="3">
    <location>
        <begin position="188"/>
        <end position="239"/>
    </location>
</feature>
<comment type="caution">
    <text evidence="4">The sequence shown here is derived from an EMBL/GenBank/DDBJ whole genome shotgun (WGS) entry which is preliminary data.</text>
</comment>
<protein>
    <recommendedName>
        <fullName evidence="3">F-box domain-containing protein</fullName>
    </recommendedName>
</protein>
<accession>A0AAV8ZTA1</accession>
<feature type="region of interest" description="Disordered" evidence="2">
    <location>
        <begin position="1"/>
        <end position="42"/>
    </location>
</feature>
<dbReference type="PROSITE" id="PS50005">
    <property type="entry name" value="TPR"/>
    <property type="match status" value="1"/>
</dbReference>
<dbReference type="InterPro" id="IPR011990">
    <property type="entry name" value="TPR-like_helical_dom_sf"/>
</dbReference>
<dbReference type="GO" id="GO:0019005">
    <property type="term" value="C:SCF ubiquitin ligase complex"/>
    <property type="evidence" value="ECO:0007669"/>
    <property type="project" value="TreeGrafter"/>
</dbReference>
<name>A0AAV8ZTA1_9CUCU</name>
<dbReference type="Proteomes" id="UP001162156">
    <property type="component" value="Unassembled WGS sequence"/>
</dbReference>
<keyword evidence="5" id="KW-1185">Reference proteome</keyword>
<evidence type="ECO:0000313" key="4">
    <source>
        <dbReference type="EMBL" id="KAJ8968932.1"/>
    </source>
</evidence>
<evidence type="ECO:0000256" key="1">
    <source>
        <dbReference type="PROSITE-ProRule" id="PRU00339"/>
    </source>
</evidence>
<reference evidence="4" key="1">
    <citation type="journal article" date="2023" name="Insect Mol. Biol.">
        <title>Genome sequencing provides insights into the evolution of gene families encoding plant cell wall-degrading enzymes in longhorned beetles.</title>
        <authorList>
            <person name="Shin N.R."/>
            <person name="Okamura Y."/>
            <person name="Kirsch R."/>
            <person name="Pauchet Y."/>
        </authorList>
    </citation>
    <scope>NUCLEOTIDE SEQUENCE</scope>
    <source>
        <strain evidence="4">RBIC_L_NR</strain>
    </source>
</reference>
<dbReference type="InterPro" id="IPR019734">
    <property type="entry name" value="TPR_rpt"/>
</dbReference>
<dbReference type="InterPro" id="IPR036047">
    <property type="entry name" value="F-box-like_dom_sf"/>
</dbReference>
<dbReference type="InterPro" id="IPR001810">
    <property type="entry name" value="F-box_dom"/>
</dbReference>
<dbReference type="EMBL" id="JANEYF010000625">
    <property type="protein sequence ID" value="KAJ8968932.1"/>
    <property type="molecule type" value="Genomic_DNA"/>
</dbReference>
<dbReference type="SUPFAM" id="SSF48452">
    <property type="entry name" value="TPR-like"/>
    <property type="match status" value="1"/>
</dbReference>
<dbReference type="PANTHER" id="PTHR12874:SF29">
    <property type="entry name" value="F-BOX ONLY PROTEIN 9"/>
    <property type="match status" value="1"/>
</dbReference>
<evidence type="ECO:0000259" key="3">
    <source>
        <dbReference type="Pfam" id="PF12937"/>
    </source>
</evidence>
<organism evidence="4 5">
    <name type="scientific">Rhamnusium bicolor</name>
    <dbReference type="NCBI Taxonomy" id="1586634"/>
    <lineage>
        <taxon>Eukaryota</taxon>
        <taxon>Metazoa</taxon>
        <taxon>Ecdysozoa</taxon>
        <taxon>Arthropoda</taxon>
        <taxon>Hexapoda</taxon>
        <taxon>Insecta</taxon>
        <taxon>Pterygota</taxon>
        <taxon>Neoptera</taxon>
        <taxon>Endopterygota</taxon>
        <taxon>Coleoptera</taxon>
        <taxon>Polyphaga</taxon>
        <taxon>Cucujiformia</taxon>
        <taxon>Chrysomeloidea</taxon>
        <taxon>Cerambycidae</taxon>
        <taxon>Lepturinae</taxon>
        <taxon>Rhagiini</taxon>
        <taxon>Rhamnusium</taxon>
    </lineage>
</organism>
<dbReference type="GO" id="GO:0005737">
    <property type="term" value="C:cytoplasm"/>
    <property type="evidence" value="ECO:0007669"/>
    <property type="project" value="TreeGrafter"/>
</dbReference>
<dbReference type="CDD" id="cd22089">
    <property type="entry name" value="F-box_FBXO9"/>
    <property type="match status" value="1"/>
</dbReference>
<sequence>MDAKVEKSGRGNGPSSTTADSSDGEEQDEPSSSNQQQEVEDVLANFREMWQKELRESPKHQYGFMIKTANGKEENEDHENNARNLFLKGIEMEKAGKLYEAIQYYRRAVQIVPDIEFKLDKIPKSKLRERQLTEGNDDENVEEIHCSETEDSDDEEIKDGELLTRIQKKFAKVSPLCIPKFEQKTPHISQVPIEIIFYILRWVVSSDLDLRSLEAFSAVCRGFYLCARDPEIWRLACLR</sequence>
<gene>
    <name evidence="4" type="ORF">NQ314_002024</name>
</gene>
<dbReference type="Gene3D" id="1.25.40.10">
    <property type="entry name" value="Tetratricopeptide repeat domain"/>
    <property type="match status" value="1"/>
</dbReference>
<dbReference type="GO" id="GO:0031146">
    <property type="term" value="P:SCF-dependent proteasomal ubiquitin-dependent protein catabolic process"/>
    <property type="evidence" value="ECO:0007669"/>
    <property type="project" value="TreeGrafter"/>
</dbReference>
<proteinExistence type="predicted"/>
<dbReference type="PANTHER" id="PTHR12874">
    <property type="entry name" value="F-BOX ONLY PROTEIN 48-RELATED"/>
    <property type="match status" value="1"/>
</dbReference>
<dbReference type="SUPFAM" id="SSF81383">
    <property type="entry name" value="F-box domain"/>
    <property type="match status" value="1"/>
</dbReference>